<keyword evidence="4" id="KW-1185">Reference proteome</keyword>
<evidence type="ECO:0000259" key="2">
    <source>
        <dbReference type="Pfam" id="PF02342"/>
    </source>
</evidence>
<sequence length="184" mass="19721">MRRGANVALTREIPGLTGIVVGVSWNAGAERVLEDNLVLATVLCDSHGKAPSAEHFVFFNQLTSPDESVSQVTTTLAGDREQVEIDLPDVPADIARIVVVVYLNDGTAQRRTLAQLREITVVVREAGSARELIRSENLAPPLTTETALVLGEVYRHSGDWKFKVLGDGYSSGIAGIAADFGLPL</sequence>
<organism evidence="3 4">
    <name type="scientific">Trujillonella endophytica</name>
    <dbReference type="NCBI Taxonomy" id="673521"/>
    <lineage>
        <taxon>Bacteria</taxon>
        <taxon>Bacillati</taxon>
        <taxon>Actinomycetota</taxon>
        <taxon>Actinomycetes</taxon>
        <taxon>Geodermatophilales</taxon>
        <taxon>Geodermatophilaceae</taxon>
        <taxon>Trujillonella</taxon>
    </lineage>
</organism>
<dbReference type="Proteomes" id="UP000198960">
    <property type="component" value="Unassembled WGS sequence"/>
</dbReference>
<dbReference type="PANTHER" id="PTHR32097:SF4">
    <property type="entry name" value="GENERAL STRESS PROTEIN 16U"/>
    <property type="match status" value="1"/>
</dbReference>
<evidence type="ECO:0000313" key="4">
    <source>
        <dbReference type="Proteomes" id="UP000198960"/>
    </source>
</evidence>
<dbReference type="Pfam" id="PF02342">
    <property type="entry name" value="TerD"/>
    <property type="match status" value="1"/>
</dbReference>
<dbReference type="PANTHER" id="PTHR32097">
    <property type="entry name" value="CAMP-BINDING PROTEIN 1-RELATED"/>
    <property type="match status" value="1"/>
</dbReference>
<dbReference type="AlphaFoldDB" id="A0A1H8PIY2"/>
<dbReference type="CDD" id="cd06974">
    <property type="entry name" value="TerD_like"/>
    <property type="match status" value="1"/>
</dbReference>
<gene>
    <name evidence="3" type="ORF">SAMN05660991_00203</name>
</gene>
<dbReference type="InterPro" id="IPR003325">
    <property type="entry name" value="TerD"/>
</dbReference>
<proteinExistence type="inferred from homology"/>
<dbReference type="EMBL" id="FOEE01000001">
    <property type="protein sequence ID" value="SEO41721.1"/>
    <property type="molecule type" value="Genomic_DNA"/>
</dbReference>
<comment type="similarity">
    <text evidence="1">Belongs to the CAPAB/TerDEXZ family.</text>
</comment>
<feature type="domain" description="TerD" evidence="2">
    <location>
        <begin position="1"/>
        <end position="180"/>
    </location>
</feature>
<evidence type="ECO:0000313" key="3">
    <source>
        <dbReference type="EMBL" id="SEO41721.1"/>
    </source>
</evidence>
<name>A0A1H8PIY2_9ACTN</name>
<dbReference type="STRING" id="673521.SAMN05660991_00203"/>
<dbReference type="InterPro" id="IPR051324">
    <property type="entry name" value="Stress/Tellurium_Resist"/>
</dbReference>
<reference evidence="4" key="1">
    <citation type="submission" date="2016-10" db="EMBL/GenBank/DDBJ databases">
        <authorList>
            <person name="Varghese N."/>
            <person name="Submissions S."/>
        </authorList>
    </citation>
    <scope>NUCLEOTIDE SEQUENCE [LARGE SCALE GENOMIC DNA]</scope>
    <source>
        <strain evidence="4">DSM 45413</strain>
    </source>
</reference>
<accession>A0A1H8PIY2</accession>
<protein>
    <submittedName>
        <fullName evidence="3">Tellurium resistance protein TerD</fullName>
    </submittedName>
</protein>
<dbReference type="Gene3D" id="2.60.60.30">
    <property type="entry name" value="sav2460 like domains"/>
    <property type="match status" value="1"/>
</dbReference>
<evidence type="ECO:0000256" key="1">
    <source>
        <dbReference type="ARBA" id="ARBA00008775"/>
    </source>
</evidence>